<sequence>MPPLWQSTSPGGQRVHRRASTPRPPRHRCRFGAEAASTPEHPATPEYGGGVNASEPTPVRLRPEIAALPPYRQGRPAPADGFKLSSNENPHDPLPSVRDAVAATAASINRYPDATALALREVLAERFGVTADEVLVGAGSVSLLAALIQAAAGAGDEVVYSWRSFEAYPGLVTVSGATSVQVPNRADHGHELDDLAAAVTDRTRVVIVCSPNNPTGVIVTADEFDAFMAKVPSDRLVLLDEAYVEFVRDGASVDGRALIGRHPNLVILRTFSKAYGLAGLRVGYAIGPVPILDAARATLVPLSVTAASTAAAIASLEPAAERELLARVDVIVERRDRLADALRADGWPIPQAQGNFLWLPTGDATDPTAEALWSAGVVARPFAGDGIRVSVGEEASVDAVVNALKPLAPGRPL</sequence>
<organism evidence="9 10">
    <name type="scientific">Agromyces agglutinans</name>
    <dbReference type="NCBI Taxonomy" id="2662258"/>
    <lineage>
        <taxon>Bacteria</taxon>
        <taxon>Bacillati</taxon>
        <taxon>Actinomycetota</taxon>
        <taxon>Actinomycetes</taxon>
        <taxon>Micrococcales</taxon>
        <taxon>Microbacteriaceae</taxon>
        <taxon>Agromyces</taxon>
    </lineage>
</organism>
<protein>
    <recommendedName>
        <fullName evidence="6">Aromatic amino acid aminotransferase</fullName>
        <shortName evidence="6">ArAT</shortName>
        <ecNumber evidence="6">2.6.1.57</ecNumber>
    </recommendedName>
</protein>
<comment type="similarity">
    <text evidence="6">Belongs to the class-II pyridoxal-phosphate-dependent aminotransferase family.</text>
</comment>
<dbReference type="PROSITE" id="PS00599">
    <property type="entry name" value="AA_TRANSFER_CLASS_2"/>
    <property type="match status" value="1"/>
</dbReference>
<evidence type="ECO:0000313" key="10">
    <source>
        <dbReference type="Proteomes" id="UP000431080"/>
    </source>
</evidence>
<keyword evidence="3 6" id="KW-0032">Aminotransferase</keyword>
<dbReference type="EC" id="2.6.1.57" evidence="6"/>
<evidence type="ECO:0000259" key="8">
    <source>
        <dbReference type="Pfam" id="PF00155"/>
    </source>
</evidence>
<dbReference type="PANTHER" id="PTHR43643">
    <property type="entry name" value="HISTIDINOL-PHOSPHATE AMINOTRANSFERASE 2"/>
    <property type="match status" value="1"/>
</dbReference>
<name>A0A6I2F5M9_9MICO</name>
<dbReference type="CDD" id="cd00609">
    <property type="entry name" value="AAT_like"/>
    <property type="match status" value="1"/>
</dbReference>
<comment type="subunit">
    <text evidence="2 6">Homodimer.</text>
</comment>
<dbReference type="GO" id="GO:0000105">
    <property type="term" value="P:L-histidine biosynthetic process"/>
    <property type="evidence" value="ECO:0007669"/>
    <property type="project" value="InterPro"/>
</dbReference>
<comment type="catalytic activity">
    <reaction evidence="6">
        <text>an aromatic L-alpha-amino acid + 2-oxoglutarate = an aromatic oxo-acid + L-glutamate</text>
        <dbReference type="Rhea" id="RHEA:17533"/>
        <dbReference type="ChEBI" id="CHEBI:16810"/>
        <dbReference type="ChEBI" id="CHEBI:29985"/>
        <dbReference type="ChEBI" id="CHEBI:73309"/>
        <dbReference type="ChEBI" id="CHEBI:84824"/>
        <dbReference type="EC" id="2.6.1.57"/>
    </reaction>
</comment>
<dbReference type="InterPro" id="IPR001917">
    <property type="entry name" value="Aminotrans_II_pyridoxalP_BS"/>
</dbReference>
<dbReference type="GO" id="GO:0004400">
    <property type="term" value="F:histidinol-phosphate transaminase activity"/>
    <property type="evidence" value="ECO:0007669"/>
    <property type="project" value="InterPro"/>
</dbReference>
<keyword evidence="10" id="KW-1185">Reference proteome</keyword>
<dbReference type="Proteomes" id="UP000431080">
    <property type="component" value="Unassembled WGS sequence"/>
</dbReference>
<dbReference type="HAMAP" id="MF_01513">
    <property type="entry name" value="Phe_aminotrans_2"/>
    <property type="match status" value="1"/>
</dbReference>
<evidence type="ECO:0000256" key="7">
    <source>
        <dbReference type="SAM" id="MobiDB-lite"/>
    </source>
</evidence>
<dbReference type="PANTHER" id="PTHR43643:SF3">
    <property type="entry name" value="HISTIDINOL-PHOSPHATE AMINOTRANSFERASE"/>
    <property type="match status" value="1"/>
</dbReference>
<evidence type="ECO:0000256" key="4">
    <source>
        <dbReference type="ARBA" id="ARBA00022679"/>
    </source>
</evidence>
<dbReference type="InterPro" id="IPR050106">
    <property type="entry name" value="HistidinolP_aminotransfase"/>
</dbReference>
<proteinExistence type="inferred from homology"/>
<dbReference type="GO" id="GO:0008793">
    <property type="term" value="F:aromatic-amino-acid transaminase activity"/>
    <property type="evidence" value="ECO:0007669"/>
    <property type="project" value="UniProtKB-UniRule"/>
</dbReference>
<dbReference type="InterPro" id="IPR015422">
    <property type="entry name" value="PyrdxlP-dep_Trfase_small"/>
</dbReference>
<evidence type="ECO:0000256" key="6">
    <source>
        <dbReference type="HAMAP-Rule" id="MF_01513"/>
    </source>
</evidence>
<feature type="compositionally biased region" description="Polar residues" evidence="7">
    <location>
        <begin position="1"/>
        <end position="11"/>
    </location>
</feature>
<accession>A0A6I2F5M9</accession>
<dbReference type="NCBIfam" id="NF002878">
    <property type="entry name" value="PRK03321.1"/>
    <property type="match status" value="1"/>
</dbReference>
<feature type="modified residue" description="N6-(pyridoxal phosphate)lysine" evidence="6">
    <location>
        <position position="273"/>
    </location>
</feature>
<dbReference type="HAMAP" id="MF_01023">
    <property type="entry name" value="HisC_aminotrans_2"/>
    <property type="match status" value="1"/>
</dbReference>
<comment type="cofactor">
    <cofactor evidence="1 6">
        <name>pyridoxal 5'-phosphate</name>
        <dbReference type="ChEBI" id="CHEBI:597326"/>
    </cofactor>
</comment>
<keyword evidence="5 6" id="KW-0663">Pyridoxal phosphate</keyword>
<dbReference type="GO" id="GO:0030170">
    <property type="term" value="F:pyridoxal phosphate binding"/>
    <property type="evidence" value="ECO:0007669"/>
    <property type="project" value="UniProtKB-UniRule"/>
</dbReference>
<evidence type="ECO:0000256" key="5">
    <source>
        <dbReference type="ARBA" id="ARBA00022898"/>
    </source>
</evidence>
<evidence type="ECO:0000256" key="2">
    <source>
        <dbReference type="ARBA" id="ARBA00011738"/>
    </source>
</evidence>
<dbReference type="Pfam" id="PF00155">
    <property type="entry name" value="Aminotran_1_2"/>
    <property type="match status" value="1"/>
</dbReference>
<keyword evidence="4 6" id="KW-0808">Transferase</keyword>
<dbReference type="InterPro" id="IPR024892">
    <property type="entry name" value="ArAT"/>
</dbReference>
<evidence type="ECO:0000313" key="9">
    <source>
        <dbReference type="EMBL" id="MRG59027.1"/>
    </source>
</evidence>
<dbReference type="SUPFAM" id="SSF53383">
    <property type="entry name" value="PLP-dependent transferases"/>
    <property type="match status" value="1"/>
</dbReference>
<evidence type="ECO:0000256" key="1">
    <source>
        <dbReference type="ARBA" id="ARBA00001933"/>
    </source>
</evidence>
<feature type="region of interest" description="Disordered" evidence="7">
    <location>
        <begin position="1"/>
        <end position="93"/>
    </location>
</feature>
<dbReference type="InterPro" id="IPR004839">
    <property type="entry name" value="Aminotransferase_I/II_large"/>
</dbReference>
<reference evidence="9 10" key="1">
    <citation type="submission" date="2019-10" db="EMBL/GenBank/DDBJ databases">
        <authorList>
            <person name="Nie G."/>
            <person name="Ming H."/>
            <person name="Yi B."/>
        </authorList>
    </citation>
    <scope>NUCLEOTIDE SEQUENCE [LARGE SCALE GENOMIC DNA]</scope>
    <source>
        <strain evidence="9 10">CFH 90414</strain>
    </source>
</reference>
<dbReference type="InterPro" id="IPR015424">
    <property type="entry name" value="PyrdxlP-dep_Trfase"/>
</dbReference>
<dbReference type="Gene3D" id="3.90.1150.10">
    <property type="entry name" value="Aspartate Aminotransferase, domain 1"/>
    <property type="match status" value="1"/>
</dbReference>
<gene>
    <name evidence="6" type="primary">pat</name>
    <name evidence="9" type="ORF">GE115_03965</name>
</gene>
<dbReference type="EMBL" id="WJIF01000002">
    <property type="protein sequence ID" value="MRG59027.1"/>
    <property type="molecule type" value="Genomic_DNA"/>
</dbReference>
<evidence type="ECO:0000256" key="3">
    <source>
        <dbReference type="ARBA" id="ARBA00022576"/>
    </source>
</evidence>
<feature type="compositionally biased region" description="Basic residues" evidence="7">
    <location>
        <begin position="14"/>
        <end position="30"/>
    </location>
</feature>
<dbReference type="InterPro" id="IPR015421">
    <property type="entry name" value="PyrdxlP-dep_Trfase_major"/>
</dbReference>
<feature type="domain" description="Aminotransferase class I/classII large" evidence="8">
    <location>
        <begin position="80"/>
        <end position="404"/>
    </location>
</feature>
<comment type="function">
    <text evidence="6">Aminotransferase that catalyzes the conversion of aromatic amino acids and 2-oxoglutarate into corresponding aromatic oxo acids and L-glutamate.</text>
</comment>
<dbReference type="Gene3D" id="3.40.640.10">
    <property type="entry name" value="Type I PLP-dependent aspartate aminotransferase-like (Major domain)"/>
    <property type="match status" value="1"/>
</dbReference>
<comment type="caution">
    <text evidence="9">The sequence shown here is derived from an EMBL/GenBank/DDBJ whole genome shotgun (WGS) entry which is preliminary data.</text>
</comment>
<dbReference type="InterPro" id="IPR005861">
    <property type="entry name" value="HisP_aminotrans"/>
</dbReference>
<dbReference type="AlphaFoldDB" id="A0A6I2F5M9"/>